<gene>
    <name evidence="1" type="ORF">J2Z48_001672</name>
</gene>
<protein>
    <submittedName>
        <fullName evidence="1">Uncharacterized protein</fullName>
    </submittedName>
</protein>
<evidence type="ECO:0000313" key="2">
    <source>
        <dbReference type="Proteomes" id="UP001238450"/>
    </source>
</evidence>
<evidence type="ECO:0000313" key="1">
    <source>
        <dbReference type="EMBL" id="MDQ0417499.1"/>
    </source>
</evidence>
<comment type="caution">
    <text evidence="1">The sequence shown here is derived from an EMBL/GenBank/DDBJ whole genome shotgun (WGS) entry which is preliminary data.</text>
</comment>
<organism evidence="1 2">
    <name type="scientific">Croceifilum oryzae</name>
    <dbReference type="NCBI Taxonomy" id="1553429"/>
    <lineage>
        <taxon>Bacteria</taxon>
        <taxon>Bacillati</taxon>
        <taxon>Bacillota</taxon>
        <taxon>Bacilli</taxon>
        <taxon>Bacillales</taxon>
        <taxon>Thermoactinomycetaceae</taxon>
        <taxon>Croceifilum</taxon>
    </lineage>
</organism>
<keyword evidence="2" id="KW-1185">Reference proteome</keyword>
<name>A0AAJ1TK27_9BACL</name>
<accession>A0AAJ1TK27</accession>
<dbReference type="RefSeq" id="WP_307252553.1">
    <property type="nucleotide sequence ID" value="NZ_JAUSUV010000006.1"/>
</dbReference>
<proteinExistence type="predicted"/>
<reference evidence="1 2" key="1">
    <citation type="submission" date="2023-07" db="EMBL/GenBank/DDBJ databases">
        <title>Genomic Encyclopedia of Type Strains, Phase IV (KMG-IV): sequencing the most valuable type-strain genomes for metagenomic binning, comparative biology and taxonomic classification.</title>
        <authorList>
            <person name="Goeker M."/>
        </authorList>
    </citation>
    <scope>NUCLEOTIDE SEQUENCE [LARGE SCALE GENOMIC DNA]</scope>
    <source>
        <strain evidence="1 2">DSM 46876</strain>
    </source>
</reference>
<sequence length="57" mass="5696">MGNAATVGGNMGGGAIIRVFGPPIPIALQNRSAAIRTIVPTNGSSAASIRIVRYSDG</sequence>
<dbReference type="EMBL" id="JAUSUV010000006">
    <property type="protein sequence ID" value="MDQ0417499.1"/>
    <property type="molecule type" value="Genomic_DNA"/>
</dbReference>
<dbReference type="AlphaFoldDB" id="A0AAJ1TK27"/>
<dbReference type="Proteomes" id="UP001238450">
    <property type="component" value="Unassembled WGS sequence"/>
</dbReference>